<reference evidence="3" key="1">
    <citation type="submission" date="2021-11" db="EMBL/GenBank/DDBJ databases">
        <authorList>
            <person name="Qingchun L."/>
            <person name="Dong Z."/>
            <person name="Zongwei Q."/>
            <person name="Jia Z."/>
            <person name="Duotao L."/>
        </authorList>
    </citation>
    <scope>NUCLEOTIDE SEQUENCE</scope>
    <source>
        <strain evidence="3">WLY-B-L2</strain>
    </source>
</reference>
<evidence type="ECO:0000256" key="1">
    <source>
        <dbReference type="SAM" id="SignalP"/>
    </source>
</evidence>
<evidence type="ECO:0000259" key="2">
    <source>
        <dbReference type="Pfam" id="PF12671"/>
    </source>
</evidence>
<feature type="chain" id="PRO_5045207412" evidence="1">
    <location>
        <begin position="27"/>
        <end position="392"/>
    </location>
</feature>
<dbReference type="PANTHER" id="PTHR40032">
    <property type="entry name" value="EXPORTED PROTEIN-RELATED"/>
    <property type="match status" value="1"/>
</dbReference>
<dbReference type="RefSeq" id="WP_179977687.1">
    <property type="nucleotide sequence ID" value="NZ_JAJJPB010000036.1"/>
</dbReference>
<feature type="domain" description="Putative amidase" evidence="2">
    <location>
        <begin position="245"/>
        <end position="376"/>
    </location>
</feature>
<evidence type="ECO:0000313" key="4">
    <source>
        <dbReference type="Proteomes" id="UP001165422"/>
    </source>
</evidence>
<accession>A0ABS8N9Q4</accession>
<evidence type="ECO:0000313" key="3">
    <source>
        <dbReference type="EMBL" id="MCC9296565.1"/>
    </source>
</evidence>
<organism evidence="3 4">
    <name type="scientific">Clostridium aromativorans</name>
    <dbReference type="NCBI Taxonomy" id="2836848"/>
    <lineage>
        <taxon>Bacteria</taxon>
        <taxon>Bacillati</taxon>
        <taxon>Bacillota</taxon>
        <taxon>Clostridia</taxon>
        <taxon>Eubacteriales</taxon>
        <taxon>Clostridiaceae</taxon>
        <taxon>Clostridium</taxon>
    </lineage>
</organism>
<dbReference type="EMBL" id="JAJJPB010000036">
    <property type="protein sequence ID" value="MCC9296565.1"/>
    <property type="molecule type" value="Genomic_DNA"/>
</dbReference>
<feature type="signal peptide" evidence="1">
    <location>
        <begin position="1"/>
        <end position="26"/>
    </location>
</feature>
<dbReference type="InterPro" id="IPR024301">
    <property type="entry name" value="Amidase_6"/>
</dbReference>
<proteinExistence type="predicted"/>
<gene>
    <name evidence="3" type="ORF">LN736_17105</name>
</gene>
<dbReference type="Proteomes" id="UP001165422">
    <property type="component" value="Unassembled WGS sequence"/>
</dbReference>
<sequence>MFKKKLGLFVGILLIYTILFSNTVFAKTTYESDPTNTKLELSDSDSLKIKENIKTILDTQYEIMKTWKFKSNQELIGDSKLLELIEKTNKFKTQWYKKVNLKALNYNSTLDIENIQKNSNNKYTLNVKYSIDFYLSNSNVKSSSFDEKYIFELEKKGNNYYITKMLDLTDMQEEPINSTNQVRSINKLDYDASKKIENTEEYDNFITDKISSIDDISNNIDRYAEEQNKQTTSVPVNTKAAYSGYKANAAVNYALKWAYSFNPKYHNYDKEGGDCTNFVSQCVNWGGIPTAGSAWSSNTTSWINVKAFYNYMRSSGYTSGGDSSSGSRLGDVIQLYHKKWVGSDWSHTVIITGRDGSGWLYSAHSDPRKNYPIANVYPTSSYTNIRYIKFWH</sequence>
<dbReference type="PANTHER" id="PTHR40032:SF1">
    <property type="entry name" value="EXPORTED PROTEIN"/>
    <property type="match status" value="1"/>
</dbReference>
<protein>
    <submittedName>
        <fullName evidence="3">Amidase domain-containing protein</fullName>
    </submittedName>
</protein>
<keyword evidence="1" id="KW-0732">Signal</keyword>
<keyword evidence="4" id="KW-1185">Reference proteome</keyword>
<comment type="caution">
    <text evidence="3">The sequence shown here is derived from an EMBL/GenBank/DDBJ whole genome shotgun (WGS) entry which is preliminary data.</text>
</comment>
<dbReference type="Pfam" id="PF12671">
    <property type="entry name" value="Amidase_6"/>
    <property type="match status" value="1"/>
</dbReference>
<name>A0ABS8N9Q4_9CLOT</name>